<gene>
    <name evidence="1" type="ORF">OAUR00152_LOCUS28547</name>
</gene>
<organism evidence="1">
    <name type="scientific">Odontella aurita</name>
    <dbReference type="NCBI Taxonomy" id="265563"/>
    <lineage>
        <taxon>Eukaryota</taxon>
        <taxon>Sar</taxon>
        <taxon>Stramenopiles</taxon>
        <taxon>Ochrophyta</taxon>
        <taxon>Bacillariophyta</taxon>
        <taxon>Mediophyceae</taxon>
        <taxon>Biddulphiophycidae</taxon>
        <taxon>Eupodiscales</taxon>
        <taxon>Odontellaceae</taxon>
        <taxon>Odontella</taxon>
    </lineage>
</organism>
<sequence>MDAKDDNAKIRALDLLSPMDVTVQEADALITVFKKKGGAALRQKEMKYKMSSYDHVSKHLGDDILDKELSPVSSLAMTLAETEASGCAIDTAAMTTVEPNSTHAAVR</sequence>
<reference evidence="1" key="1">
    <citation type="submission" date="2021-01" db="EMBL/GenBank/DDBJ databases">
        <authorList>
            <person name="Corre E."/>
            <person name="Pelletier E."/>
            <person name="Niang G."/>
            <person name="Scheremetjew M."/>
            <person name="Finn R."/>
            <person name="Kale V."/>
            <person name="Holt S."/>
            <person name="Cochrane G."/>
            <person name="Meng A."/>
            <person name="Brown T."/>
            <person name="Cohen L."/>
        </authorList>
    </citation>
    <scope>NUCLEOTIDE SEQUENCE</scope>
    <source>
        <strain evidence="1">Isolate 1302-5</strain>
    </source>
</reference>
<accession>A0A7S4JJ15</accession>
<evidence type="ECO:0000313" key="1">
    <source>
        <dbReference type="EMBL" id="CAE2265164.1"/>
    </source>
</evidence>
<dbReference type="EMBL" id="HBKQ01041382">
    <property type="protein sequence ID" value="CAE2265164.1"/>
    <property type="molecule type" value="Transcribed_RNA"/>
</dbReference>
<protein>
    <submittedName>
        <fullName evidence="1">Uncharacterized protein</fullName>
    </submittedName>
</protein>
<proteinExistence type="predicted"/>
<dbReference type="AlphaFoldDB" id="A0A7S4JJ15"/>
<name>A0A7S4JJ15_9STRA</name>